<dbReference type="Proteomes" id="UP001190700">
    <property type="component" value="Unassembled WGS sequence"/>
</dbReference>
<evidence type="ECO:0000256" key="1">
    <source>
        <dbReference type="SAM" id="Coils"/>
    </source>
</evidence>
<accession>A0AAE0GMT6</accession>
<gene>
    <name evidence="4" type="ORF">CYMTET_11369</name>
</gene>
<dbReference type="EMBL" id="LGRX02004249">
    <property type="protein sequence ID" value="KAK3280808.1"/>
    <property type="molecule type" value="Genomic_DNA"/>
</dbReference>
<feature type="coiled-coil region" evidence="1">
    <location>
        <begin position="198"/>
        <end position="225"/>
    </location>
</feature>
<comment type="caution">
    <text evidence="4">The sequence shown here is derived from an EMBL/GenBank/DDBJ whole genome shotgun (WGS) entry which is preliminary data.</text>
</comment>
<dbReference type="AlphaFoldDB" id="A0AAE0GMT6"/>
<organism evidence="4 5">
    <name type="scientific">Cymbomonas tetramitiformis</name>
    <dbReference type="NCBI Taxonomy" id="36881"/>
    <lineage>
        <taxon>Eukaryota</taxon>
        <taxon>Viridiplantae</taxon>
        <taxon>Chlorophyta</taxon>
        <taxon>Pyramimonadophyceae</taxon>
        <taxon>Pyramimonadales</taxon>
        <taxon>Pyramimonadaceae</taxon>
        <taxon>Cymbomonas</taxon>
    </lineage>
</organism>
<evidence type="ECO:0000256" key="2">
    <source>
        <dbReference type="SAM" id="MobiDB-lite"/>
    </source>
</evidence>
<feature type="transmembrane region" description="Helical" evidence="3">
    <location>
        <begin position="275"/>
        <end position="302"/>
    </location>
</feature>
<keyword evidence="5" id="KW-1185">Reference proteome</keyword>
<evidence type="ECO:0000313" key="4">
    <source>
        <dbReference type="EMBL" id="KAK3280808.1"/>
    </source>
</evidence>
<name>A0AAE0GMT6_9CHLO</name>
<proteinExistence type="predicted"/>
<keyword evidence="1" id="KW-0175">Coiled coil</keyword>
<sequence length="305" mass="33202">MSSPSEIPVKKPSGVQTPGGIWHPTRTYRAPCDIRELGLEPGHLCGYVYINNQGVLHGCKRKANNQHPICMAEQWHKLAPLLDPKEVDPLFEKLVGCNPGKLYRLRCQPINTLIKNAVIAKHAADIEKAIDSDDDSLSVVQASNAYTAEVVSSSTAELKSSRRNIPAKSESVQPVDASLEKVAKKLAKLQVEPPAQSSADQSARVRELESLLQAANDKFTAAEKLVSSEGTRSGATPSHPLVRVDEWLSCKTLWNGSNMVCSQVKKIEALVSENMIFVAGILGAELVGILMWFIATLVNLLFGED</sequence>
<feature type="region of interest" description="Disordered" evidence="2">
    <location>
        <begin position="1"/>
        <end position="20"/>
    </location>
</feature>
<keyword evidence="3" id="KW-0812">Transmembrane</keyword>
<keyword evidence="3" id="KW-1133">Transmembrane helix</keyword>
<evidence type="ECO:0000313" key="5">
    <source>
        <dbReference type="Proteomes" id="UP001190700"/>
    </source>
</evidence>
<protein>
    <submittedName>
        <fullName evidence="4">Uncharacterized protein</fullName>
    </submittedName>
</protein>
<reference evidence="4 5" key="1">
    <citation type="journal article" date="2015" name="Genome Biol. Evol.">
        <title>Comparative Genomics of a Bacterivorous Green Alga Reveals Evolutionary Causalities and Consequences of Phago-Mixotrophic Mode of Nutrition.</title>
        <authorList>
            <person name="Burns J.A."/>
            <person name="Paasch A."/>
            <person name="Narechania A."/>
            <person name="Kim E."/>
        </authorList>
    </citation>
    <scope>NUCLEOTIDE SEQUENCE [LARGE SCALE GENOMIC DNA]</scope>
    <source>
        <strain evidence="4 5">PLY_AMNH</strain>
    </source>
</reference>
<evidence type="ECO:0000256" key="3">
    <source>
        <dbReference type="SAM" id="Phobius"/>
    </source>
</evidence>
<keyword evidence="3" id="KW-0472">Membrane</keyword>